<gene>
    <name evidence="6" type="ORF">GCM10011390_16330</name>
</gene>
<evidence type="ECO:0000256" key="1">
    <source>
        <dbReference type="ARBA" id="ARBA00010466"/>
    </source>
</evidence>
<dbReference type="GO" id="GO:0030246">
    <property type="term" value="F:carbohydrate binding"/>
    <property type="evidence" value="ECO:0007669"/>
    <property type="project" value="InterPro"/>
</dbReference>
<evidence type="ECO:0000256" key="3">
    <source>
        <dbReference type="ARBA" id="ARBA00023125"/>
    </source>
</evidence>
<dbReference type="AlphaFoldDB" id="A0A916ZHJ5"/>
<evidence type="ECO:0000313" key="6">
    <source>
        <dbReference type="EMBL" id="GGD98298.1"/>
    </source>
</evidence>
<dbReference type="Pfam" id="PF04198">
    <property type="entry name" value="Sugar-bind"/>
    <property type="match status" value="1"/>
</dbReference>
<dbReference type="SUPFAM" id="SSF100950">
    <property type="entry name" value="NagB/RpiA/CoA transferase-like"/>
    <property type="match status" value="1"/>
</dbReference>
<comment type="caution">
    <text evidence="6">The sequence shown here is derived from an EMBL/GenBank/DDBJ whole genome shotgun (WGS) entry which is preliminary data.</text>
</comment>
<feature type="domain" description="HTH crp-type" evidence="5">
    <location>
        <begin position="1"/>
        <end position="38"/>
    </location>
</feature>
<name>A0A916ZHJ5_9HYPH</name>
<protein>
    <submittedName>
        <fullName evidence="6">Transcriptional regulator</fullName>
    </submittedName>
</protein>
<dbReference type="PROSITE" id="PS51063">
    <property type="entry name" value="HTH_CRP_2"/>
    <property type="match status" value="1"/>
</dbReference>
<accession>A0A916ZHJ5</accession>
<reference evidence="6" key="2">
    <citation type="submission" date="2020-09" db="EMBL/GenBank/DDBJ databases">
        <authorList>
            <person name="Sun Q."/>
            <person name="Zhou Y."/>
        </authorList>
    </citation>
    <scope>NUCLEOTIDE SEQUENCE</scope>
    <source>
        <strain evidence="6">CGMCC 1.15367</strain>
    </source>
</reference>
<dbReference type="Pfam" id="PF13412">
    <property type="entry name" value="HTH_24"/>
    <property type="match status" value="1"/>
</dbReference>
<dbReference type="Gene3D" id="1.10.10.60">
    <property type="entry name" value="Homeodomain-like"/>
    <property type="match status" value="1"/>
</dbReference>
<sequence>MSQVDIAKRLGLSAATISRLLQRARAEGIVRIEIRDLVAPDELVRDLKERLGLKDAAVVETGGMVDALAAPVGEMLRAAPLREGSVLAIGWGRAVRAVVEAGLPPIPGVLTVPATGGMQQPAPHFQVSEFTRLAARHLQGAPCFIHAPYLPTAAARAALLADPTIAAGVALWNRVDAALVGIGLPHAKTAPDASPATPDEQALAEVAGDVIRHYFDAAGQLADWEGERRMIAMSPDQLRRTPLVIGVATGEAKAAAILGAIRAGFVSALATDIRTAEAVLALV</sequence>
<reference evidence="6" key="1">
    <citation type="journal article" date="2014" name="Int. J. Syst. Evol. Microbiol.">
        <title>Complete genome sequence of Corynebacterium casei LMG S-19264T (=DSM 44701T), isolated from a smear-ripened cheese.</title>
        <authorList>
            <consortium name="US DOE Joint Genome Institute (JGI-PGF)"/>
            <person name="Walter F."/>
            <person name="Albersmeier A."/>
            <person name="Kalinowski J."/>
            <person name="Ruckert C."/>
        </authorList>
    </citation>
    <scope>NUCLEOTIDE SEQUENCE</scope>
    <source>
        <strain evidence="6">CGMCC 1.15367</strain>
    </source>
</reference>
<dbReference type="InterPro" id="IPR012318">
    <property type="entry name" value="HTH_CRP"/>
</dbReference>
<evidence type="ECO:0000259" key="5">
    <source>
        <dbReference type="PROSITE" id="PS51063"/>
    </source>
</evidence>
<dbReference type="GO" id="GO:0006355">
    <property type="term" value="P:regulation of DNA-templated transcription"/>
    <property type="evidence" value="ECO:0007669"/>
    <property type="project" value="InterPro"/>
</dbReference>
<evidence type="ECO:0000256" key="2">
    <source>
        <dbReference type="ARBA" id="ARBA00023015"/>
    </source>
</evidence>
<evidence type="ECO:0000256" key="4">
    <source>
        <dbReference type="ARBA" id="ARBA00023163"/>
    </source>
</evidence>
<keyword evidence="4" id="KW-0804">Transcription</keyword>
<dbReference type="InterPro" id="IPR037171">
    <property type="entry name" value="NagB/RpiA_transferase-like"/>
</dbReference>
<keyword evidence="7" id="KW-1185">Reference proteome</keyword>
<organism evidence="6 7">
    <name type="scientific">Aureimonas endophytica</name>
    <dbReference type="NCBI Taxonomy" id="2027858"/>
    <lineage>
        <taxon>Bacteria</taxon>
        <taxon>Pseudomonadati</taxon>
        <taxon>Pseudomonadota</taxon>
        <taxon>Alphaproteobacteria</taxon>
        <taxon>Hyphomicrobiales</taxon>
        <taxon>Aurantimonadaceae</taxon>
        <taxon>Aureimonas</taxon>
    </lineage>
</organism>
<dbReference type="GO" id="GO:0003677">
    <property type="term" value="F:DNA binding"/>
    <property type="evidence" value="ECO:0007669"/>
    <property type="project" value="UniProtKB-KW"/>
</dbReference>
<dbReference type="EMBL" id="BMIQ01000002">
    <property type="protein sequence ID" value="GGD98298.1"/>
    <property type="molecule type" value="Genomic_DNA"/>
</dbReference>
<dbReference type="PANTHER" id="PTHR34294:SF1">
    <property type="entry name" value="TRANSCRIPTIONAL REGULATOR LSRR"/>
    <property type="match status" value="1"/>
</dbReference>
<proteinExistence type="inferred from homology"/>
<dbReference type="Gene3D" id="3.40.50.1360">
    <property type="match status" value="1"/>
</dbReference>
<evidence type="ECO:0000313" key="7">
    <source>
        <dbReference type="Proteomes" id="UP000644699"/>
    </source>
</evidence>
<comment type="similarity">
    <text evidence="1">Belongs to the SorC transcriptional regulatory family.</text>
</comment>
<dbReference type="InterPro" id="IPR007324">
    <property type="entry name" value="Sugar-bd_dom_put"/>
</dbReference>
<keyword evidence="2" id="KW-0805">Transcription regulation</keyword>
<dbReference type="PANTHER" id="PTHR34294">
    <property type="entry name" value="TRANSCRIPTIONAL REGULATOR-RELATED"/>
    <property type="match status" value="1"/>
</dbReference>
<dbReference type="Proteomes" id="UP000644699">
    <property type="component" value="Unassembled WGS sequence"/>
</dbReference>
<dbReference type="InterPro" id="IPR051054">
    <property type="entry name" value="SorC_transcr_regulators"/>
</dbReference>
<keyword evidence="3" id="KW-0238">DNA-binding</keyword>